<feature type="region of interest" description="Disordered" evidence="1">
    <location>
        <begin position="1"/>
        <end position="21"/>
    </location>
</feature>
<evidence type="ECO:0000313" key="3">
    <source>
        <dbReference type="Proteomes" id="UP000546162"/>
    </source>
</evidence>
<feature type="compositionally biased region" description="Basic and acidic residues" evidence="1">
    <location>
        <begin position="302"/>
        <end position="323"/>
    </location>
</feature>
<comment type="caution">
    <text evidence="2">The sequence shown here is derived from an EMBL/GenBank/DDBJ whole genome shotgun (WGS) entry which is preliminary data.</text>
</comment>
<organism evidence="2 3">
    <name type="scientific">Actinoplanes octamycinicus</name>
    <dbReference type="NCBI Taxonomy" id="135948"/>
    <lineage>
        <taxon>Bacteria</taxon>
        <taxon>Bacillati</taxon>
        <taxon>Actinomycetota</taxon>
        <taxon>Actinomycetes</taxon>
        <taxon>Micromonosporales</taxon>
        <taxon>Micromonosporaceae</taxon>
        <taxon>Actinoplanes</taxon>
    </lineage>
</organism>
<dbReference type="RefSeq" id="WP_185040161.1">
    <property type="nucleotide sequence ID" value="NZ_BAABFG010000005.1"/>
</dbReference>
<dbReference type="Proteomes" id="UP000546162">
    <property type="component" value="Unassembled WGS sequence"/>
</dbReference>
<dbReference type="EMBL" id="JACHNB010000001">
    <property type="protein sequence ID" value="MBB4739647.1"/>
    <property type="molecule type" value="Genomic_DNA"/>
</dbReference>
<proteinExistence type="predicted"/>
<evidence type="ECO:0000313" key="2">
    <source>
        <dbReference type="EMBL" id="MBB4739647.1"/>
    </source>
</evidence>
<feature type="compositionally biased region" description="Low complexity" evidence="1">
    <location>
        <begin position="329"/>
        <end position="345"/>
    </location>
</feature>
<sequence>MGGETNPYPKETYENTHAPWLSETTPVDVDLDGLREYADLMGKQQTELNHETSHIAHLHDTPSKAWTNQVLGEAAAIRQQLQNNASELSAYLSQLGQSFFNIGSAAQTIADIYADGDATSAASMNDVLFAFGDKSVPRPDGLPKEIGQTYIEAMVEQSAKNPAGTPGATSPEWTNPTVTTMSPYQQLTTSKGPNGQRMEKVVTSVPGSGVTIETTTIYNAKNEVLSTQSVRTVTSYNDKTHTLDKQVESSTNGTVTGHSKTSTTYDNTGKVTAETTVNSDANNKETSTKEFTTAADGSTTEKVTRPAKDEDGNVIKDKRDTTDMVKTGASTTSASATPPTRTYAADADPIERPGGE</sequence>
<feature type="compositionally biased region" description="Polar residues" evidence="1">
    <location>
        <begin position="289"/>
        <end position="301"/>
    </location>
</feature>
<gene>
    <name evidence="2" type="ORF">BJY16_003106</name>
</gene>
<feature type="compositionally biased region" description="Polar residues" evidence="1">
    <location>
        <begin position="248"/>
        <end position="281"/>
    </location>
</feature>
<accession>A0A7W7GWR1</accession>
<evidence type="ECO:0000256" key="1">
    <source>
        <dbReference type="SAM" id="MobiDB-lite"/>
    </source>
</evidence>
<protein>
    <submittedName>
        <fullName evidence="2">Uncharacterized protein</fullName>
    </submittedName>
</protein>
<feature type="region of interest" description="Disordered" evidence="1">
    <location>
        <begin position="246"/>
        <end position="356"/>
    </location>
</feature>
<dbReference type="AlphaFoldDB" id="A0A7W7GWR1"/>
<reference evidence="2 3" key="1">
    <citation type="submission" date="2020-08" db="EMBL/GenBank/DDBJ databases">
        <title>Sequencing the genomes of 1000 actinobacteria strains.</title>
        <authorList>
            <person name="Klenk H.-P."/>
        </authorList>
    </citation>
    <scope>NUCLEOTIDE SEQUENCE [LARGE SCALE GENOMIC DNA]</scope>
    <source>
        <strain evidence="2 3">DSM 45809</strain>
    </source>
</reference>
<keyword evidence="3" id="KW-1185">Reference proteome</keyword>
<name>A0A7W7GWR1_9ACTN</name>